<dbReference type="Proteomes" id="UP001289135">
    <property type="component" value="Unassembled WGS sequence"/>
</dbReference>
<dbReference type="EMBL" id="JARGYU010000002">
    <property type="protein sequence ID" value="MDZ5761453.1"/>
    <property type="molecule type" value="Genomic_DNA"/>
</dbReference>
<organism evidence="3 4">
    <name type="scientific">Lyticum sinuosum</name>
    <dbReference type="NCBI Taxonomy" id="1332059"/>
    <lineage>
        <taxon>Bacteria</taxon>
        <taxon>Pseudomonadati</taxon>
        <taxon>Pseudomonadota</taxon>
        <taxon>Alphaproteobacteria</taxon>
        <taxon>Rickettsiales</taxon>
        <taxon>Lyticum</taxon>
    </lineage>
</organism>
<feature type="domain" description="GapR-like DNA-binding" evidence="2">
    <location>
        <begin position="7"/>
        <end position="75"/>
    </location>
</feature>
<reference evidence="3" key="1">
    <citation type="submission" date="2023-02" db="EMBL/GenBank/DDBJ databases">
        <title>Host association and intracellularity evolved multiple times independently in the Rickettsiales.</title>
        <authorList>
            <person name="Castelli M."/>
            <person name="Nardi T."/>
            <person name="Gammuto L."/>
            <person name="Bellinzona G."/>
            <person name="Sabaneyeva E."/>
            <person name="Potekhin A."/>
            <person name="Serra V."/>
            <person name="Petroni G."/>
            <person name="Sassera D."/>
        </authorList>
    </citation>
    <scope>NUCLEOTIDE SEQUENCE</scope>
    <source>
        <strain evidence="3">USBL-36I1</strain>
    </source>
</reference>
<keyword evidence="4" id="KW-1185">Reference proteome</keyword>
<comment type="caution">
    <text evidence="3">The sequence shown here is derived from an EMBL/GenBank/DDBJ whole genome shotgun (WGS) entry which is preliminary data.</text>
</comment>
<evidence type="ECO:0000256" key="1">
    <source>
        <dbReference type="SAM" id="Coils"/>
    </source>
</evidence>
<dbReference type="Pfam" id="PF10073">
    <property type="entry name" value="GapR_DNA-bd"/>
    <property type="match status" value="1"/>
</dbReference>
<feature type="coiled-coil region" evidence="1">
    <location>
        <begin position="1"/>
        <end position="35"/>
    </location>
</feature>
<proteinExistence type="predicted"/>
<accession>A0AAE4VL42</accession>
<gene>
    <name evidence="3" type="ORF">Lyticum_00633</name>
</gene>
<evidence type="ECO:0000259" key="2">
    <source>
        <dbReference type="Pfam" id="PF10073"/>
    </source>
</evidence>
<protein>
    <submittedName>
        <fullName evidence="3">DUF2312 super family protein</fullName>
    </submittedName>
</protein>
<keyword evidence="1" id="KW-0175">Coiled coil</keyword>
<evidence type="ECO:0000313" key="3">
    <source>
        <dbReference type="EMBL" id="MDZ5761453.1"/>
    </source>
</evidence>
<dbReference type="GO" id="GO:0003677">
    <property type="term" value="F:DNA binding"/>
    <property type="evidence" value="ECO:0007669"/>
    <property type="project" value="InterPro"/>
</dbReference>
<dbReference type="AlphaFoldDB" id="A0AAE4VL42"/>
<sequence>MSEFNLKLKSYIEKVEYLEEEKKELSKSITEIYNEAKSEGFDTKAMRQVIKMRRMKDEELKEMEILIETYMNALDS</sequence>
<dbReference type="RefSeq" id="WP_322498876.1">
    <property type="nucleotide sequence ID" value="NZ_JARGYU010000002.1"/>
</dbReference>
<evidence type="ECO:0000313" key="4">
    <source>
        <dbReference type="Proteomes" id="UP001289135"/>
    </source>
</evidence>
<name>A0AAE4VL42_9RICK</name>
<dbReference type="InterPro" id="IPR046367">
    <property type="entry name" value="GapR-like_DNA-bd"/>
</dbReference>